<evidence type="ECO:0000313" key="3">
    <source>
        <dbReference type="Proteomes" id="UP000887574"/>
    </source>
</evidence>
<dbReference type="Pfam" id="PF09229">
    <property type="entry name" value="Aha1_N"/>
    <property type="match status" value="1"/>
</dbReference>
<feature type="domain" description="Activator of Hsp90 ATPase AHSA1-like N-terminal" evidence="2">
    <location>
        <begin position="38"/>
        <end position="150"/>
    </location>
</feature>
<dbReference type="GO" id="GO:0005829">
    <property type="term" value="C:cytosol"/>
    <property type="evidence" value="ECO:0007669"/>
    <property type="project" value="TreeGrafter"/>
</dbReference>
<accession>A0A915CM30</accession>
<dbReference type="WBParaSite" id="jg10070">
    <property type="protein sequence ID" value="jg10070"/>
    <property type="gene ID" value="jg10070"/>
</dbReference>
<comment type="similarity">
    <text evidence="1">Belongs to the AHA1 family.</text>
</comment>
<dbReference type="InterPro" id="IPR013538">
    <property type="entry name" value="ASHA1/2-like_C"/>
</dbReference>
<evidence type="ECO:0000313" key="4">
    <source>
        <dbReference type="WBParaSite" id="jg10070"/>
    </source>
</evidence>
<dbReference type="PANTHER" id="PTHR13009:SF22">
    <property type="entry name" value="LD43819P"/>
    <property type="match status" value="1"/>
</dbReference>
<reference evidence="4" key="1">
    <citation type="submission" date="2022-11" db="UniProtKB">
        <authorList>
            <consortium name="WormBaseParasite"/>
        </authorList>
    </citation>
    <scope>IDENTIFICATION</scope>
</reference>
<name>A0A915CM30_9BILA</name>
<organism evidence="3 4">
    <name type="scientific">Ditylenchus dipsaci</name>
    <dbReference type="NCBI Taxonomy" id="166011"/>
    <lineage>
        <taxon>Eukaryota</taxon>
        <taxon>Metazoa</taxon>
        <taxon>Ecdysozoa</taxon>
        <taxon>Nematoda</taxon>
        <taxon>Chromadorea</taxon>
        <taxon>Rhabditida</taxon>
        <taxon>Tylenchina</taxon>
        <taxon>Tylenchomorpha</taxon>
        <taxon>Sphaerularioidea</taxon>
        <taxon>Anguinidae</taxon>
        <taxon>Anguininae</taxon>
        <taxon>Ditylenchus</taxon>
    </lineage>
</organism>
<dbReference type="Proteomes" id="UP000887574">
    <property type="component" value="Unplaced"/>
</dbReference>
<dbReference type="AlphaFoldDB" id="A0A915CM30"/>
<dbReference type="SUPFAM" id="SSF55961">
    <property type="entry name" value="Bet v1-like"/>
    <property type="match status" value="1"/>
</dbReference>
<evidence type="ECO:0000259" key="2">
    <source>
        <dbReference type="SMART" id="SM01000"/>
    </source>
</evidence>
<dbReference type="GO" id="GO:0001671">
    <property type="term" value="F:ATPase activator activity"/>
    <property type="evidence" value="ECO:0007669"/>
    <property type="project" value="InterPro"/>
</dbReference>
<dbReference type="SMART" id="SM01000">
    <property type="entry name" value="Aha1_N"/>
    <property type="match status" value="1"/>
</dbReference>
<protein>
    <submittedName>
        <fullName evidence="4">Activator of Hsp90 ATPase AHSA1-like N-terminal domain-containing protein</fullName>
    </submittedName>
</protein>
<keyword evidence="3" id="KW-1185">Reference proteome</keyword>
<dbReference type="InterPro" id="IPR036338">
    <property type="entry name" value="Aha1"/>
</dbReference>
<dbReference type="InterPro" id="IPR023393">
    <property type="entry name" value="START-like_dom_sf"/>
</dbReference>
<dbReference type="Gene3D" id="3.15.10.20">
    <property type="entry name" value="Activator of Hsp90 ATPase Aha1, N-terminal domain"/>
    <property type="match status" value="1"/>
</dbReference>
<sequence>MASGVRVIQDGWLRKERTLLTSTTGTGWRRMPLLGPKTVWPSSSLANRLRKEGEATANNRKAKLIFLFEWLLEIKFLATVAGSDVEYKGMVEVPNLSDENQADEVDAISTIETKGPHEAEIRHLLSKDGVQFIREQAGIYIQELKEQFSKGLILPTDKTLPQVIAKGKTVDKKSFQNQVITSNASNSTPTSTTTTSNSGDFAVKKLEISETFKVPPERLFEILTDPELVRAWSSGGSADPKEGGQFSLLGGQISGVFTKLLPNKEITTNWRLKKYPANYFAELKFVLRDQNDSTDLVVQSDGIPEEHFEDTFTGIHRYYFQNIARTLVVDSKSVSLLTTCHNSSPCVRALPPIVVTPTLADVEYDPQWIGVRRGMQEPLHSIIHIKWNHQGTLRRFQLSEVEWKFSKLLEKIRLVEPMFSDSLCYADEDGDKIIFHQALKWTRC</sequence>
<dbReference type="CDD" id="cd08892">
    <property type="entry name" value="SRPBCC_Aha1"/>
    <property type="match status" value="1"/>
</dbReference>
<dbReference type="SUPFAM" id="SSF103111">
    <property type="entry name" value="Activator of Hsp90 ATPase, Aha1"/>
    <property type="match status" value="1"/>
</dbReference>
<proteinExistence type="inferred from homology"/>
<dbReference type="Gene3D" id="3.30.530.20">
    <property type="match status" value="1"/>
</dbReference>
<dbReference type="GO" id="GO:0006457">
    <property type="term" value="P:protein folding"/>
    <property type="evidence" value="ECO:0007669"/>
    <property type="project" value="TreeGrafter"/>
</dbReference>
<dbReference type="PANTHER" id="PTHR13009">
    <property type="entry name" value="HEAT SHOCK PROTEIN 90 HSP90 CO-CHAPERONE AHA-1"/>
    <property type="match status" value="1"/>
</dbReference>
<dbReference type="Pfam" id="PF08327">
    <property type="entry name" value="AHSA1"/>
    <property type="match status" value="1"/>
</dbReference>
<dbReference type="GO" id="GO:0051087">
    <property type="term" value="F:protein-folding chaperone binding"/>
    <property type="evidence" value="ECO:0007669"/>
    <property type="project" value="InterPro"/>
</dbReference>
<dbReference type="InterPro" id="IPR015310">
    <property type="entry name" value="AHSA1-like_N"/>
</dbReference>
<evidence type="ECO:0000256" key="1">
    <source>
        <dbReference type="ARBA" id="ARBA00006817"/>
    </source>
</evidence>